<dbReference type="PROSITE" id="PS51273">
    <property type="entry name" value="GATASE_TYPE_1"/>
    <property type="match status" value="1"/>
</dbReference>
<dbReference type="PANTHER" id="PTHR43418:SF4">
    <property type="entry name" value="MULTIFUNCTIONAL TRYPTOPHAN BIOSYNTHESIS PROTEIN"/>
    <property type="match status" value="1"/>
</dbReference>
<evidence type="ECO:0000256" key="1">
    <source>
        <dbReference type="ARBA" id="ARBA00022962"/>
    </source>
</evidence>
<evidence type="ECO:0000259" key="2">
    <source>
        <dbReference type="Pfam" id="PF00117"/>
    </source>
</evidence>
<dbReference type="PANTHER" id="PTHR43418">
    <property type="entry name" value="MULTIFUNCTIONAL TRYPTOPHAN BIOSYNTHESIS PROTEIN-RELATED"/>
    <property type="match status" value="1"/>
</dbReference>
<dbReference type="PRINTS" id="PR00097">
    <property type="entry name" value="ANTSNTHASEII"/>
</dbReference>
<dbReference type="Gene3D" id="3.40.50.880">
    <property type="match status" value="1"/>
</dbReference>
<evidence type="ECO:0000313" key="3">
    <source>
        <dbReference type="EMBL" id="CAB4616627.1"/>
    </source>
</evidence>
<dbReference type="AlphaFoldDB" id="A0A6J6HUZ3"/>
<dbReference type="FunFam" id="3.40.50.880:FF:000003">
    <property type="entry name" value="Anthranilate synthase component II"/>
    <property type="match status" value="1"/>
</dbReference>
<dbReference type="SUPFAM" id="SSF52317">
    <property type="entry name" value="Class I glutamine amidotransferase-like"/>
    <property type="match status" value="1"/>
</dbReference>
<sequence>MAARILVLDNYDSFVFNLVQYLGEMGAEPIVHRSDALSIDQIVDLAPDGILISPGPGRPEDAGLSNEVIVRLGGKIPIFGVCLGHQCIGQVYGGDVVRAPQIMHGKTSLISHSGVGVFAGLPDPFEATRYHSLVVERSSIPDVLEITAQTEDGLVMGLRHREFDVEGVQFHPESILTVGGHQLVGNFLERCGN</sequence>
<feature type="domain" description="Glutamine amidotransferase" evidence="2">
    <location>
        <begin position="6"/>
        <end position="189"/>
    </location>
</feature>
<protein>
    <submittedName>
        <fullName evidence="3">Unannotated protein</fullName>
    </submittedName>
</protein>
<gene>
    <name evidence="3" type="ORF">UFOPK1835_01448</name>
</gene>
<dbReference type="GO" id="GO:0004049">
    <property type="term" value="F:anthranilate synthase activity"/>
    <property type="evidence" value="ECO:0007669"/>
    <property type="project" value="TreeGrafter"/>
</dbReference>
<keyword evidence="1" id="KW-0315">Glutamine amidotransferase</keyword>
<dbReference type="GO" id="GO:0005829">
    <property type="term" value="C:cytosol"/>
    <property type="evidence" value="ECO:0007669"/>
    <property type="project" value="TreeGrafter"/>
</dbReference>
<dbReference type="GO" id="GO:0000162">
    <property type="term" value="P:L-tryptophan biosynthetic process"/>
    <property type="evidence" value="ECO:0007669"/>
    <property type="project" value="TreeGrafter"/>
</dbReference>
<dbReference type="PRINTS" id="PR00096">
    <property type="entry name" value="GATASE"/>
</dbReference>
<dbReference type="EMBL" id="CAEZUP010000067">
    <property type="protein sequence ID" value="CAB4616627.1"/>
    <property type="molecule type" value="Genomic_DNA"/>
</dbReference>
<dbReference type="Pfam" id="PF00117">
    <property type="entry name" value="GATase"/>
    <property type="match status" value="1"/>
</dbReference>
<dbReference type="InterPro" id="IPR017926">
    <property type="entry name" value="GATASE"/>
</dbReference>
<dbReference type="CDD" id="cd01743">
    <property type="entry name" value="GATase1_Anthranilate_Synthase"/>
    <property type="match status" value="1"/>
</dbReference>
<reference evidence="3" key="1">
    <citation type="submission" date="2020-05" db="EMBL/GenBank/DDBJ databases">
        <authorList>
            <person name="Chiriac C."/>
            <person name="Salcher M."/>
            <person name="Ghai R."/>
            <person name="Kavagutti S V."/>
        </authorList>
    </citation>
    <scope>NUCLEOTIDE SEQUENCE</scope>
</reference>
<dbReference type="NCBIfam" id="TIGR00566">
    <property type="entry name" value="trpG_papA"/>
    <property type="match status" value="1"/>
</dbReference>
<dbReference type="InterPro" id="IPR029062">
    <property type="entry name" value="Class_I_gatase-like"/>
</dbReference>
<proteinExistence type="predicted"/>
<name>A0A6J6HUZ3_9ZZZZ</name>
<dbReference type="InterPro" id="IPR006221">
    <property type="entry name" value="TrpG/PapA_dom"/>
</dbReference>
<dbReference type="PRINTS" id="PR00099">
    <property type="entry name" value="CPSGATASE"/>
</dbReference>
<organism evidence="3">
    <name type="scientific">freshwater metagenome</name>
    <dbReference type="NCBI Taxonomy" id="449393"/>
    <lineage>
        <taxon>unclassified sequences</taxon>
        <taxon>metagenomes</taxon>
        <taxon>ecological metagenomes</taxon>
    </lineage>
</organism>
<accession>A0A6J6HUZ3</accession>
<dbReference type="InterPro" id="IPR050472">
    <property type="entry name" value="Anth_synth/Amidotransfase"/>
</dbReference>